<feature type="region of interest" description="Disordered" evidence="1">
    <location>
        <begin position="108"/>
        <end position="134"/>
    </location>
</feature>
<feature type="transmembrane region" description="Helical" evidence="2">
    <location>
        <begin position="381"/>
        <end position="405"/>
    </location>
</feature>
<dbReference type="RefSeq" id="XP_001270791.1">
    <property type="nucleotide sequence ID" value="XM_001270790.1"/>
</dbReference>
<feature type="compositionally biased region" description="Polar residues" evidence="1">
    <location>
        <begin position="195"/>
        <end position="225"/>
    </location>
</feature>
<proteinExistence type="predicted"/>
<dbReference type="AlphaFoldDB" id="A1CJP1"/>
<dbReference type="OMA" id="NMISPSY"/>
<keyword evidence="4" id="KW-1185">Reference proteome</keyword>
<organism evidence="3 4">
    <name type="scientific">Aspergillus clavatus (strain ATCC 1007 / CBS 513.65 / DSM 816 / NCTC 3887 / NRRL 1 / QM 1276 / 107)</name>
    <dbReference type="NCBI Taxonomy" id="344612"/>
    <lineage>
        <taxon>Eukaryota</taxon>
        <taxon>Fungi</taxon>
        <taxon>Dikarya</taxon>
        <taxon>Ascomycota</taxon>
        <taxon>Pezizomycotina</taxon>
        <taxon>Eurotiomycetes</taxon>
        <taxon>Eurotiomycetidae</taxon>
        <taxon>Eurotiales</taxon>
        <taxon>Aspergillaceae</taxon>
        <taxon>Aspergillus</taxon>
        <taxon>Aspergillus subgen. Fumigati</taxon>
    </lineage>
</organism>
<name>A1CJP1_ASPCL</name>
<sequence>MQPNHYDLLSQVPDDSQPASRMTREARQPLRENILQSRSPSGAALTRSEDSWIEVASQPSSSSLSSVATSDDIITTGLRVELHETRAYHHRSRRRRLQHLAAVTAAHVDYAPREASSSQDEYEESESESDRVLGSSNEDIAHAPVEMPLLPRTGPSSPTLDAVPSSDEDDASTALGMRISDSPFVPQPNVFSHPPASQDSTWPRATSTHRSQPSTVSNSSRQTAIRRNSPASARSNRQHQHSPYNMISPSYHVDHDAALRASLSTLLSCAAAARGLPKTGTQPAPAGPSRAHPSSFRLVSEPVVLGDEEDNDKDQSAAETASSRSRRSGRHMKADQPLTPSHKTKRRSSPSKDRGAGHPSAAKKSRRGGMADSASTGSPTIMTWVISAGVVVLFSAISFSAGYVLGREVGRLESSTGVGMALVDGGAGGLGGKASAGCGQEAVRGGLKRLRWGTGVGASGIIA</sequence>
<evidence type="ECO:0000256" key="2">
    <source>
        <dbReference type="SAM" id="Phobius"/>
    </source>
</evidence>
<dbReference type="VEuPathDB" id="FungiDB:ACLA_035680"/>
<reference evidence="3 4" key="1">
    <citation type="journal article" date="2008" name="PLoS Genet.">
        <title>Genomic islands in the pathogenic filamentous fungus Aspergillus fumigatus.</title>
        <authorList>
            <person name="Fedorova N.D."/>
            <person name="Khaldi N."/>
            <person name="Joardar V.S."/>
            <person name="Maiti R."/>
            <person name="Amedeo P."/>
            <person name="Anderson M.J."/>
            <person name="Crabtree J."/>
            <person name="Silva J.C."/>
            <person name="Badger J.H."/>
            <person name="Albarraq A."/>
            <person name="Angiuoli S."/>
            <person name="Bussey H."/>
            <person name="Bowyer P."/>
            <person name="Cotty P.J."/>
            <person name="Dyer P.S."/>
            <person name="Egan A."/>
            <person name="Galens K."/>
            <person name="Fraser-Liggett C.M."/>
            <person name="Haas B.J."/>
            <person name="Inman J.M."/>
            <person name="Kent R."/>
            <person name="Lemieux S."/>
            <person name="Malavazi I."/>
            <person name="Orvis J."/>
            <person name="Roemer T."/>
            <person name="Ronning C.M."/>
            <person name="Sundaram J.P."/>
            <person name="Sutton G."/>
            <person name="Turner G."/>
            <person name="Venter J.C."/>
            <person name="White O.R."/>
            <person name="Whitty B.R."/>
            <person name="Youngman P."/>
            <person name="Wolfe K.H."/>
            <person name="Goldman G.H."/>
            <person name="Wortman J.R."/>
            <person name="Jiang B."/>
            <person name="Denning D.W."/>
            <person name="Nierman W.C."/>
        </authorList>
    </citation>
    <scope>NUCLEOTIDE SEQUENCE [LARGE SCALE GENOMIC DNA]</scope>
    <source>
        <strain evidence="4">ATCC 1007 / CBS 513.65 / DSM 816 / NCTC 3887 / NRRL 1</strain>
    </source>
</reference>
<dbReference type="HOGENOM" id="CLU_036233_0_0_1"/>
<feature type="compositionally biased region" description="Low complexity" evidence="1">
    <location>
        <begin position="226"/>
        <end position="235"/>
    </location>
</feature>
<evidence type="ECO:0000313" key="3">
    <source>
        <dbReference type="EMBL" id="EAW09365.1"/>
    </source>
</evidence>
<dbReference type="KEGG" id="act:ACLA_035680"/>
<keyword evidence="2" id="KW-1133">Transmembrane helix</keyword>
<feature type="region of interest" description="Disordered" evidence="1">
    <location>
        <begin position="147"/>
        <end position="249"/>
    </location>
</feature>
<evidence type="ECO:0000256" key="1">
    <source>
        <dbReference type="SAM" id="MobiDB-lite"/>
    </source>
</evidence>
<dbReference type="Proteomes" id="UP000006701">
    <property type="component" value="Unassembled WGS sequence"/>
</dbReference>
<keyword evidence="2" id="KW-0812">Transmembrane</keyword>
<gene>
    <name evidence="3" type="ORF">ACLA_035680</name>
</gene>
<dbReference type="GeneID" id="4703411"/>
<dbReference type="EMBL" id="DS027056">
    <property type="protein sequence ID" value="EAW09365.1"/>
    <property type="molecule type" value="Genomic_DNA"/>
</dbReference>
<dbReference type="eggNOG" id="ENOG502SIH3">
    <property type="taxonomic scope" value="Eukaryota"/>
</dbReference>
<accession>A1CJP1</accession>
<keyword evidence="2" id="KW-0472">Membrane</keyword>
<feature type="region of interest" description="Disordered" evidence="1">
    <location>
        <begin position="306"/>
        <end position="377"/>
    </location>
</feature>
<feature type="region of interest" description="Disordered" evidence="1">
    <location>
        <begin position="1"/>
        <end position="47"/>
    </location>
</feature>
<evidence type="ECO:0000313" key="4">
    <source>
        <dbReference type="Proteomes" id="UP000006701"/>
    </source>
</evidence>
<protein>
    <submittedName>
        <fullName evidence="3">Uncharacterized protein</fullName>
    </submittedName>
</protein>
<dbReference type="OrthoDB" id="5413188at2759"/>